<dbReference type="GO" id="GO:0003919">
    <property type="term" value="F:FMN adenylyltransferase activity"/>
    <property type="evidence" value="ECO:0007669"/>
    <property type="project" value="UniProtKB-UniRule"/>
</dbReference>
<dbReference type="NCBIfam" id="NF004160">
    <property type="entry name" value="PRK05627.1-3"/>
    <property type="match status" value="1"/>
</dbReference>
<dbReference type="SUPFAM" id="SSF52374">
    <property type="entry name" value="Nucleotidylyl transferase"/>
    <property type="match status" value="1"/>
</dbReference>
<keyword evidence="7 15" id="KW-0548">Nucleotidyltransferase</keyword>
<comment type="pathway">
    <text evidence="3 15">Cofactor biosynthesis; FMN biosynthesis; FMN from riboflavin (ATP route): step 1/1.</text>
</comment>
<comment type="similarity">
    <text evidence="15">Belongs to the ribF family.</text>
</comment>
<dbReference type="Proteomes" id="UP000320055">
    <property type="component" value="Unassembled WGS sequence"/>
</dbReference>
<evidence type="ECO:0000256" key="4">
    <source>
        <dbReference type="ARBA" id="ARBA00022630"/>
    </source>
</evidence>
<keyword evidence="5 15" id="KW-0288">FMN</keyword>
<dbReference type="Gene3D" id="3.40.50.620">
    <property type="entry name" value="HUPs"/>
    <property type="match status" value="1"/>
</dbReference>
<comment type="function">
    <text evidence="1">Catalyzes the phosphorylation of riboflavin to FMN followed by the adenylation of FMN to FAD.</text>
</comment>
<dbReference type="InterPro" id="IPR023468">
    <property type="entry name" value="Riboflavin_kinase"/>
</dbReference>
<dbReference type="NCBIfam" id="NF004162">
    <property type="entry name" value="PRK05627.1-5"/>
    <property type="match status" value="1"/>
</dbReference>
<dbReference type="PANTHER" id="PTHR22749:SF6">
    <property type="entry name" value="RIBOFLAVIN KINASE"/>
    <property type="match status" value="1"/>
</dbReference>
<dbReference type="GO" id="GO:0005524">
    <property type="term" value="F:ATP binding"/>
    <property type="evidence" value="ECO:0007669"/>
    <property type="project" value="UniProtKB-UniRule"/>
</dbReference>
<keyword evidence="6 15" id="KW-0808">Transferase</keyword>
<feature type="domain" description="Riboflavin kinase" evidence="16">
    <location>
        <begin position="183"/>
        <end position="307"/>
    </location>
</feature>
<evidence type="ECO:0000256" key="9">
    <source>
        <dbReference type="ARBA" id="ARBA00022777"/>
    </source>
</evidence>
<dbReference type="GO" id="GO:0008531">
    <property type="term" value="F:riboflavin kinase activity"/>
    <property type="evidence" value="ECO:0007669"/>
    <property type="project" value="UniProtKB-UniRule"/>
</dbReference>
<dbReference type="GO" id="GO:0006747">
    <property type="term" value="P:FAD biosynthetic process"/>
    <property type="evidence" value="ECO:0007669"/>
    <property type="project" value="UniProtKB-UniRule"/>
</dbReference>
<evidence type="ECO:0000256" key="11">
    <source>
        <dbReference type="ARBA" id="ARBA00022840"/>
    </source>
</evidence>
<evidence type="ECO:0000256" key="6">
    <source>
        <dbReference type="ARBA" id="ARBA00022679"/>
    </source>
</evidence>
<dbReference type="EC" id="2.7.1.26" evidence="15"/>
<organism evidence="17 18">
    <name type="scientific">Hyella patelloides LEGE 07179</name>
    <dbReference type="NCBI Taxonomy" id="945734"/>
    <lineage>
        <taxon>Bacteria</taxon>
        <taxon>Bacillati</taxon>
        <taxon>Cyanobacteriota</taxon>
        <taxon>Cyanophyceae</taxon>
        <taxon>Pleurocapsales</taxon>
        <taxon>Hyellaceae</taxon>
        <taxon>Hyella</taxon>
    </lineage>
</organism>
<dbReference type="AlphaFoldDB" id="A0A563VZD5"/>
<protein>
    <recommendedName>
        <fullName evidence="15">Riboflavin biosynthesis protein</fullName>
    </recommendedName>
    <domain>
        <recommendedName>
            <fullName evidence="15">Riboflavin kinase</fullName>
            <ecNumber evidence="15">2.7.1.26</ecNumber>
        </recommendedName>
        <alternativeName>
            <fullName evidence="15">Flavokinase</fullName>
        </alternativeName>
    </domain>
    <domain>
        <recommendedName>
            <fullName evidence="15">FMN adenylyltransferase</fullName>
            <ecNumber evidence="15">2.7.7.2</ecNumber>
        </recommendedName>
        <alternativeName>
            <fullName evidence="15">FAD pyrophosphorylase</fullName>
        </alternativeName>
        <alternativeName>
            <fullName evidence="15">FAD synthase</fullName>
        </alternativeName>
    </domain>
</protein>
<comment type="catalytic activity">
    <reaction evidence="13 15">
        <text>riboflavin + ATP = FMN + ADP + H(+)</text>
        <dbReference type="Rhea" id="RHEA:14357"/>
        <dbReference type="ChEBI" id="CHEBI:15378"/>
        <dbReference type="ChEBI" id="CHEBI:30616"/>
        <dbReference type="ChEBI" id="CHEBI:57986"/>
        <dbReference type="ChEBI" id="CHEBI:58210"/>
        <dbReference type="ChEBI" id="CHEBI:456216"/>
        <dbReference type="EC" id="2.7.1.26"/>
    </reaction>
</comment>
<keyword evidence="11 15" id="KW-0067">ATP-binding</keyword>
<dbReference type="FunFam" id="3.40.50.620:FF:000021">
    <property type="entry name" value="Riboflavin biosynthesis protein"/>
    <property type="match status" value="1"/>
</dbReference>
<gene>
    <name evidence="17" type="primary">ribF</name>
    <name evidence="17" type="ORF">H1P_4740001</name>
</gene>
<dbReference type="EC" id="2.7.7.2" evidence="15"/>
<dbReference type="SMART" id="SM00904">
    <property type="entry name" value="Flavokinase"/>
    <property type="match status" value="1"/>
</dbReference>
<evidence type="ECO:0000256" key="3">
    <source>
        <dbReference type="ARBA" id="ARBA00005201"/>
    </source>
</evidence>
<evidence type="ECO:0000256" key="13">
    <source>
        <dbReference type="ARBA" id="ARBA00047880"/>
    </source>
</evidence>
<evidence type="ECO:0000256" key="15">
    <source>
        <dbReference type="PIRNR" id="PIRNR004491"/>
    </source>
</evidence>
<dbReference type="UniPathway" id="UPA00276">
    <property type="reaction ID" value="UER00406"/>
</dbReference>
<dbReference type="InterPro" id="IPR015865">
    <property type="entry name" value="Riboflavin_kinase_bac/euk"/>
</dbReference>
<evidence type="ECO:0000256" key="14">
    <source>
        <dbReference type="ARBA" id="ARBA00049494"/>
    </source>
</evidence>
<dbReference type="SUPFAM" id="SSF82114">
    <property type="entry name" value="Riboflavin kinase-like"/>
    <property type="match status" value="1"/>
</dbReference>
<evidence type="ECO:0000256" key="1">
    <source>
        <dbReference type="ARBA" id="ARBA00002121"/>
    </source>
</evidence>
<evidence type="ECO:0000313" key="17">
    <source>
        <dbReference type="EMBL" id="VEP16623.1"/>
    </source>
</evidence>
<evidence type="ECO:0000313" key="18">
    <source>
        <dbReference type="Proteomes" id="UP000320055"/>
    </source>
</evidence>
<dbReference type="Pfam" id="PF06574">
    <property type="entry name" value="FAD_syn"/>
    <property type="match status" value="1"/>
</dbReference>
<evidence type="ECO:0000256" key="12">
    <source>
        <dbReference type="ARBA" id="ARBA00023268"/>
    </source>
</evidence>
<dbReference type="Pfam" id="PF01687">
    <property type="entry name" value="Flavokinase"/>
    <property type="match status" value="1"/>
</dbReference>
<proteinExistence type="inferred from homology"/>
<comment type="pathway">
    <text evidence="2 15">Cofactor biosynthesis; FAD biosynthesis; FAD from FMN: step 1/1.</text>
</comment>
<dbReference type="CDD" id="cd02064">
    <property type="entry name" value="FAD_synthetase_N"/>
    <property type="match status" value="1"/>
</dbReference>
<dbReference type="GO" id="GO:0009231">
    <property type="term" value="P:riboflavin biosynthetic process"/>
    <property type="evidence" value="ECO:0007669"/>
    <property type="project" value="InterPro"/>
</dbReference>
<keyword evidence="12" id="KW-0511">Multifunctional enzyme</keyword>
<evidence type="ECO:0000256" key="5">
    <source>
        <dbReference type="ARBA" id="ARBA00022643"/>
    </source>
</evidence>
<dbReference type="Gene3D" id="2.40.30.30">
    <property type="entry name" value="Riboflavin kinase-like"/>
    <property type="match status" value="1"/>
</dbReference>
<keyword evidence="9 15" id="KW-0418">Kinase</keyword>
<evidence type="ECO:0000256" key="10">
    <source>
        <dbReference type="ARBA" id="ARBA00022827"/>
    </source>
</evidence>
<dbReference type="InterPro" id="IPR023465">
    <property type="entry name" value="Riboflavin_kinase_dom_sf"/>
</dbReference>
<keyword evidence="18" id="KW-1185">Reference proteome</keyword>
<comment type="catalytic activity">
    <reaction evidence="14 15">
        <text>FMN + ATP + H(+) = FAD + diphosphate</text>
        <dbReference type="Rhea" id="RHEA:17237"/>
        <dbReference type="ChEBI" id="CHEBI:15378"/>
        <dbReference type="ChEBI" id="CHEBI:30616"/>
        <dbReference type="ChEBI" id="CHEBI:33019"/>
        <dbReference type="ChEBI" id="CHEBI:57692"/>
        <dbReference type="ChEBI" id="CHEBI:58210"/>
        <dbReference type="EC" id="2.7.7.2"/>
    </reaction>
</comment>
<dbReference type="PIRSF" id="PIRSF004491">
    <property type="entry name" value="FAD_Synth"/>
    <property type="match status" value="1"/>
</dbReference>
<dbReference type="InterPro" id="IPR002606">
    <property type="entry name" value="Riboflavin_kinase_bac"/>
</dbReference>
<sequence length="317" mass="35605">MIITTPNTKVNQPTAIALGNFDGIHQGHQIVLQPIISQKSPHLYSSVVSFDPHPRQFFTGQKLSLLTPKQEKADYLATLGFQQLILIPFDETLAALSPQDFVNQILVEQLQTKIISIGEDFRFGYQRKGTAEDLKKIASQLGIEVYINSLHKYQYTQQTSVRVSSSLIRQALLSGELKQANLMLGRSYTLIGEVVKGKQIGRTIGFPTANLQVPPDKFLPRYGVYAVKVNYDNTTVLGVMNIGCRPTVKGELPTVEVHLLDWSGDLYNKTITVSLEAFLRPEQKFNSLDDLKQQIQQDCQEAKALLNREVSVKRLYN</sequence>
<dbReference type="InterPro" id="IPR015864">
    <property type="entry name" value="FAD_synthase"/>
</dbReference>
<evidence type="ECO:0000259" key="16">
    <source>
        <dbReference type="SMART" id="SM00904"/>
    </source>
</evidence>
<dbReference type="OrthoDB" id="9803667at2"/>
<dbReference type="NCBIfam" id="TIGR00083">
    <property type="entry name" value="ribF"/>
    <property type="match status" value="1"/>
</dbReference>
<name>A0A563VZD5_9CYAN</name>
<accession>A0A563VZD5</accession>
<evidence type="ECO:0000256" key="7">
    <source>
        <dbReference type="ARBA" id="ARBA00022695"/>
    </source>
</evidence>
<dbReference type="PANTHER" id="PTHR22749">
    <property type="entry name" value="RIBOFLAVIN KINASE/FMN ADENYLYLTRANSFERASE"/>
    <property type="match status" value="1"/>
</dbReference>
<dbReference type="RefSeq" id="WP_144875397.1">
    <property type="nucleotide sequence ID" value="NZ_LR214208.1"/>
</dbReference>
<keyword evidence="8 15" id="KW-0547">Nucleotide-binding</keyword>
<dbReference type="InterPro" id="IPR014729">
    <property type="entry name" value="Rossmann-like_a/b/a_fold"/>
</dbReference>
<dbReference type="GO" id="GO:0009398">
    <property type="term" value="P:FMN biosynthetic process"/>
    <property type="evidence" value="ECO:0007669"/>
    <property type="project" value="UniProtKB-UniRule"/>
</dbReference>
<reference evidence="17 18" key="1">
    <citation type="submission" date="2019-01" db="EMBL/GenBank/DDBJ databases">
        <authorList>
            <person name="Brito A."/>
        </authorList>
    </citation>
    <scope>NUCLEOTIDE SEQUENCE [LARGE SCALE GENOMIC DNA]</scope>
    <source>
        <strain evidence="17">1</strain>
    </source>
</reference>
<keyword evidence="4 15" id="KW-0285">Flavoprotein</keyword>
<dbReference type="EMBL" id="CAACVJ010000417">
    <property type="protein sequence ID" value="VEP16623.1"/>
    <property type="molecule type" value="Genomic_DNA"/>
</dbReference>
<evidence type="ECO:0000256" key="2">
    <source>
        <dbReference type="ARBA" id="ARBA00004726"/>
    </source>
</evidence>
<evidence type="ECO:0000256" key="8">
    <source>
        <dbReference type="ARBA" id="ARBA00022741"/>
    </source>
</evidence>
<dbReference type="UniPathway" id="UPA00277">
    <property type="reaction ID" value="UER00407"/>
</dbReference>
<dbReference type="FunFam" id="2.40.30.30:FF:000003">
    <property type="entry name" value="Riboflavin biosynthesis protein"/>
    <property type="match status" value="1"/>
</dbReference>
<keyword evidence="10 15" id="KW-0274">FAD</keyword>